<comment type="caution">
    <text evidence="9">The sequence shown here is derived from an EMBL/GenBank/DDBJ whole genome shotgun (WGS) entry which is preliminary data.</text>
</comment>
<dbReference type="EMBL" id="QGGM01000001">
    <property type="protein sequence ID" value="PWK15411.1"/>
    <property type="molecule type" value="Genomic_DNA"/>
</dbReference>
<feature type="domain" description="Peptidase M48" evidence="8">
    <location>
        <begin position="72"/>
        <end position="249"/>
    </location>
</feature>
<reference evidence="9 10" key="1">
    <citation type="submission" date="2018-05" db="EMBL/GenBank/DDBJ databases">
        <title>Genomic Encyclopedia of Type Strains, Phase IV (KMG-IV): sequencing the most valuable type-strain genomes for metagenomic binning, comparative biology and taxonomic classification.</title>
        <authorList>
            <person name="Goeker M."/>
        </authorList>
    </citation>
    <scope>NUCLEOTIDE SEQUENCE [LARGE SCALE GENOMIC DNA]</scope>
    <source>
        <strain evidence="9 10">DSM 7229</strain>
    </source>
</reference>
<protein>
    <submittedName>
        <fullName evidence="9">Zn-dependent protease with chaperone function</fullName>
    </submittedName>
</protein>
<dbReference type="CDD" id="cd07331">
    <property type="entry name" value="M48C_Oma1_like"/>
    <property type="match status" value="1"/>
</dbReference>
<comment type="similarity">
    <text evidence="6">Belongs to the peptidase M48 family.</text>
</comment>
<evidence type="ECO:0000256" key="5">
    <source>
        <dbReference type="ARBA" id="ARBA00023049"/>
    </source>
</evidence>
<dbReference type="GO" id="GO:0004222">
    <property type="term" value="F:metalloendopeptidase activity"/>
    <property type="evidence" value="ECO:0007669"/>
    <property type="project" value="InterPro"/>
</dbReference>
<evidence type="ECO:0000313" key="9">
    <source>
        <dbReference type="EMBL" id="PWK15411.1"/>
    </source>
</evidence>
<feature type="compositionally biased region" description="Low complexity" evidence="7">
    <location>
        <begin position="268"/>
        <end position="284"/>
    </location>
</feature>
<dbReference type="Gene3D" id="3.30.2010.10">
    <property type="entry name" value="Metalloproteases ('zincins'), catalytic domain"/>
    <property type="match status" value="1"/>
</dbReference>
<keyword evidence="2" id="KW-0479">Metal-binding</keyword>
<name>A0A2V2A6P9_PSYIM</name>
<dbReference type="InterPro" id="IPR051156">
    <property type="entry name" value="Mito/Outer_Membr_Metalloprot"/>
</dbReference>
<dbReference type="GeneID" id="60254132"/>
<dbReference type="PANTHER" id="PTHR22726">
    <property type="entry name" value="METALLOENDOPEPTIDASE OMA1"/>
    <property type="match status" value="1"/>
</dbReference>
<accession>A0A2V2A6P9</accession>
<keyword evidence="1 6" id="KW-0645">Protease</keyword>
<feature type="region of interest" description="Disordered" evidence="7">
    <location>
        <begin position="265"/>
        <end position="284"/>
    </location>
</feature>
<keyword evidence="10" id="KW-1185">Reference proteome</keyword>
<evidence type="ECO:0000256" key="7">
    <source>
        <dbReference type="SAM" id="MobiDB-lite"/>
    </source>
</evidence>
<dbReference type="RefSeq" id="WP_109589558.1">
    <property type="nucleotide sequence ID" value="NZ_CAJGZY010000001.1"/>
</dbReference>
<keyword evidence="5 6" id="KW-0482">Metalloprotease</keyword>
<dbReference type="InterPro" id="IPR001915">
    <property type="entry name" value="Peptidase_M48"/>
</dbReference>
<evidence type="ECO:0000259" key="8">
    <source>
        <dbReference type="Pfam" id="PF01435"/>
    </source>
</evidence>
<dbReference type="GO" id="GO:0051603">
    <property type="term" value="P:proteolysis involved in protein catabolic process"/>
    <property type="evidence" value="ECO:0007669"/>
    <property type="project" value="TreeGrafter"/>
</dbReference>
<dbReference type="Pfam" id="PF01435">
    <property type="entry name" value="Peptidase_M48"/>
    <property type="match status" value="1"/>
</dbReference>
<dbReference type="AlphaFoldDB" id="A0A2V2A6P9"/>
<organism evidence="9 10">
    <name type="scientific">Psychrobacter immobilis</name>
    <dbReference type="NCBI Taxonomy" id="498"/>
    <lineage>
        <taxon>Bacteria</taxon>
        <taxon>Pseudomonadati</taxon>
        <taxon>Pseudomonadota</taxon>
        <taxon>Gammaproteobacteria</taxon>
        <taxon>Moraxellales</taxon>
        <taxon>Moraxellaceae</taxon>
        <taxon>Psychrobacter</taxon>
    </lineage>
</organism>
<evidence type="ECO:0000256" key="2">
    <source>
        <dbReference type="ARBA" id="ARBA00022723"/>
    </source>
</evidence>
<sequence length="284" mass="30010">MTTFNNIKNALLLTTITTLVGCTTVADMAGYDTATLNTDAAKSYSQVVSKASSQGAVDNTSATAIRVKNVFNRMKPYAVRANTTGVPFDWQVTVIRSPELNAWAMPGGKMAFYTGIVEKLQLTDAEIAAIMGHEMTHALSEHSKKDAGQKILTGLALQLGGAELQSRTGLSDDALGLISDYGLDKPFSRSQESQADAGGLRLMAQAGYNPEAAVAVWQKMEAANGRSNTIATLMSTHPNSGQRIAKIQALLPEVTPVYQAAAKAPANATSGATTGVTTRTIKRK</sequence>
<evidence type="ECO:0000256" key="3">
    <source>
        <dbReference type="ARBA" id="ARBA00022801"/>
    </source>
</evidence>
<keyword evidence="4 6" id="KW-0862">Zinc</keyword>
<evidence type="ECO:0000256" key="4">
    <source>
        <dbReference type="ARBA" id="ARBA00022833"/>
    </source>
</evidence>
<dbReference type="GO" id="GO:0016020">
    <property type="term" value="C:membrane"/>
    <property type="evidence" value="ECO:0007669"/>
    <property type="project" value="TreeGrafter"/>
</dbReference>
<evidence type="ECO:0000313" key="10">
    <source>
        <dbReference type="Proteomes" id="UP000245655"/>
    </source>
</evidence>
<comment type="cofactor">
    <cofactor evidence="6">
        <name>Zn(2+)</name>
        <dbReference type="ChEBI" id="CHEBI:29105"/>
    </cofactor>
    <text evidence="6">Binds 1 zinc ion per subunit.</text>
</comment>
<gene>
    <name evidence="9" type="ORF">C8D84_101362</name>
</gene>
<proteinExistence type="inferred from homology"/>
<evidence type="ECO:0000256" key="1">
    <source>
        <dbReference type="ARBA" id="ARBA00022670"/>
    </source>
</evidence>
<evidence type="ECO:0000256" key="6">
    <source>
        <dbReference type="RuleBase" id="RU003983"/>
    </source>
</evidence>
<dbReference type="Proteomes" id="UP000245655">
    <property type="component" value="Unassembled WGS sequence"/>
</dbReference>
<dbReference type="PANTHER" id="PTHR22726:SF1">
    <property type="entry name" value="METALLOENDOPEPTIDASE OMA1, MITOCHONDRIAL"/>
    <property type="match status" value="1"/>
</dbReference>
<keyword evidence="3 6" id="KW-0378">Hydrolase</keyword>
<dbReference type="GO" id="GO:0046872">
    <property type="term" value="F:metal ion binding"/>
    <property type="evidence" value="ECO:0007669"/>
    <property type="project" value="UniProtKB-KW"/>
</dbReference>